<evidence type="ECO:0000256" key="12">
    <source>
        <dbReference type="SAM" id="Phobius"/>
    </source>
</evidence>
<dbReference type="Pfam" id="PF02238">
    <property type="entry name" value="COX7a"/>
    <property type="match status" value="1"/>
</dbReference>
<keyword evidence="3" id="KW-0677">Repeat</keyword>
<dbReference type="EC" id="1.8.1.8" evidence="2"/>
<dbReference type="CDD" id="cd03009">
    <property type="entry name" value="TryX_like_TryX_NRX"/>
    <property type="match status" value="1"/>
</dbReference>
<evidence type="ECO:0000313" key="14">
    <source>
        <dbReference type="EMBL" id="KAF5178051.1"/>
    </source>
</evidence>
<dbReference type="InterPro" id="IPR039297">
    <property type="entry name" value="COX7a"/>
</dbReference>
<dbReference type="PANTHER" id="PTHR13871">
    <property type="entry name" value="THIOREDOXIN"/>
    <property type="match status" value="1"/>
</dbReference>
<dbReference type="GO" id="GO:0004791">
    <property type="term" value="F:thioredoxin-disulfide reductase (NADPH) activity"/>
    <property type="evidence" value="ECO:0007669"/>
    <property type="project" value="InterPro"/>
</dbReference>
<organism evidence="14 15">
    <name type="scientific">Thalictrum thalictroides</name>
    <name type="common">Rue-anemone</name>
    <name type="synonym">Anemone thalictroides</name>
    <dbReference type="NCBI Taxonomy" id="46969"/>
    <lineage>
        <taxon>Eukaryota</taxon>
        <taxon>Viridiplantae</taxon>
        <taxon>Streptophyta</taxon>
        <taxon>Embryophyta</taxon>
        <taxon>Tracheophyta</taxon>
        <taxon>Spermatophyta</taxon>
        <taxon>Magnoliopsida</taxon>
        <taxon>Ranunculales</taxon>
        <taxon>Ranunculaceae</taxon>
        <taxon>Thalictroideae</taxon>
        <taxon>Thalictrum</taxon>
    </lineage>
</organism>
<evidence type="ECO:0000256" key="4">
    <source>
        <dbReference type="ARBA" id="ARBA00022792"/>
    </source>
</evidence>
<evidence type="ECO:0000256" key="9">
    <source>
        <dbReference type="ARBA" id="ARBA00025782"/>
    </source>
</evidence>
<keyword evidence="4" id="KW-0999">Mitochondrion inner membrane</keyword>
<evidence type="ECO:0000256" key="6">
    <source>
        <dbReference type="ARBA" id="ARBA00023027"/>
    </source>
</evidence>
<dbReference type="InterPro" id="IPR036249">
    <property type="entry name" value="Thioredoxin-like_sf"/>
</dbReference>
<dbReference type="PANTHER" id="PTHR13871:SF96">
    <property type="entry name" value="THIOREDOXIN DOMAIN-CONTAINING PROTEIN"/>
    <property type="match status" value="1"/>
</dbReference>
<dbReference type="Pfam" id="PF13905">
    <property type="entry name" value="Thioredoxin_8"/>
    <property type="match status" value="2"/>
</dbReference>
<comment type="caution">
    <text evidence="14">The sequence shown here is derived from an EMBL/GenBank/DDBJ whole genome shotgun (WGS) entry which is preliminary data.</text>
</comment>
<dbReference type="Gene3D" id="3.40.30.10">
    <property type="entry name" value="Glutaredoxin"/>
    <property type="match status" value="2"/>
</dbReference>
<proteinExistence type="inferred from homology"/>
<dbReference type="InterPro" id="IPR012336">
    <property type="entry name" value="Thioredoxin-like_fold"/>
</dbReference>
<keyword evidence="12" id="KW-1133">Transmembrane helix</keyword>
<protein>
    <recommendedName>
        <fullName evidence="2">protein-disulfide reductase</fullName>
        <ecNumber evidence="2">1.8.1.8</ecNumber>
    </recommendedName>
</protein>
<dbReference type="InterPro" id="IPR017937">
    <property type="entry name" value="Thioredoxin_CS"/>
</dbReference>
<gene>
    <name evidence="14" type="ORF">FRX31_032363</name>
</gene>
<keyword evidence="7" id="KW-0496">Mitochondrion</keyword>
<dbReference type="OrthoDB" id="409136at2759"/>
<keyword evidence="8 12" id="KW-0472">Membrane</keyword>
<evidence type="ECO:0000256" key="10">
    <source>
        <dbReference type="ARBA" id="ARBA00047388"/>
    </source>
</evidence>
<dbReference type="AlphaFoldDB" id="A0A7J6V004"/>
<evidence type="ECO:0000256" key="7">
    <source>
        <dbReference type="ARBA" id="ARBA00023128"/>
    </source>
</evidence>
<comment type="subcellular location">
    <subcellularLocation>
        <location evidence="1">Mitochondrion inner membrane</location>
    </subcellularLocation>
</comment>
<evidence type="ECO:0000313" key="15">
    <source>
        <dbReference type="Proteomes" id="UP000554482"/>
    </source>
</evidence>
<keyword evidence="15" id="KW-1185">Reference proteome</keyword>
<dbReference type="PROSITE" id="PS00194">
    <property type="entry name" value="THIOREDOXIN_1"/>
    <property type="match status" value="1"/>
</dbReference>
<keyword evidence="12" id="KW-0812">Transmembrane</keyword>
<feature type="domain" description="Thioredoxin" evidence="13">
    <location>
        <begin position="111"/>
        <end position="283"/>
    </location>
</feature>
<evidence type="ECO:0000256" key="3">
    <source>
        <dbReference type="ARBA" id="ARBA00022737"/>
    </source>
</evidence>
<feature type="non-terminal residue" evidence="14">
    <location>
        <position position="1"/>
    </location>
</feature>
<dbReference type="PROSITE" id="PS51352">
    <property type="entry name" value="THIOREDOXIN_2"/>
    <property type="match status" value="1"/>
</dbReference>
<accession>A0A7J6V004</accession>
<dbReference type="InterPro" id="IPR013766">
    <property type="entry name" value="Thioredoxin_domain"/>
</dbReference>
<dbReference type="SUPFAM" id="SSF52833">
    <property type="entry name" value="Thioredoxin-like"/>
    <property type="match status" value="2"/>
</dbReference>
<sequence>VKITELSGKNIALYFSASWCGPCHQFTPELTEAYNQLSPKNDFEVVYVTTDQNEESFNDYFSKMPWLAIPFSDSETSKHLNELFDVKWIPYLVILSGNGKVLTDKGVDIISKYAAGAYPFTPERIQELEQAEERANQEQTLSSLLVSPSSNFVPVSELDGKNILLYFSAHWCPPCRAFLPKLIEAYHEIKAKDDAFEVVFISSDRDELSFQEFFSSMPWLALPYGDEQKSSLSKTFKIGGIPTVIALGPFGKTVKTDAKEILMAYGANAYPFTNEHLIEMAKEWPEKELSGTSFYCEECDFDLHPKCALVEVDKETKDEEKNCEDGSDQADKKEWICDGGKSVTKLELFSSLLMSETEAPFRPREKLLERQRFFQNIHKHTYLKGPMDKITSVAIPLGLALTCGTLIARGIYNMSHGIGKKE</sequence>
<evidence type="ECO:0000256" key="1">
    <source>
        <dbReference type="ARBA" id="ARBA00004273"/>
    </source>
</evidence>
<name>A0A7J6V004_THATH</name>
<comment type="similarity">
    <text evidence="9">Belongs to the nucleoredoxin family.</text>
</comment>
<comment type="catalytic activity">
    <reaction evidence="11">
        <text>[protein]-dithiol + NADP(+) = [protein]-disulfide + NADPH + H(+)</text>
        <dbReference type="Rhea" id="RHEA:18753"/>
        <dbReference type="Rhea" id="RHEA-COMP:10593"/>
        <dbReference type="Rhea" id="RHEA-COMP:10594"/>
        <dbReference type="ChEBI" id="CHEBI:15378"/>
        <dbReference type="ChEBI" id="CHEBI:29950"/>
        <dbReference type="ChEBI" id="CHEBI:50058"/>
        <dbReference type="ChEBI" id="CHEBI:57783"/>
        <dbReference type="ChEBI" id="CHEBI:58349"/>
        <dbReference type="EC" id="1.8.1.8"/>
    </reaction>
</comment>
<evidence type="ECO:0000256" key="5">
    <source>
        <dbReference type="ARBA" id="ARBA00023002"/>
    </source>
</evidence>
<dbReference type="GO" id="GO:0005743">
    <property type="term" value="C:mitochondrial inner membrane"/>
    <property type="evidence" value="ECO:0007669"/>
    <property type="project" value="UniProtKB-SubCell"/>
</dbReference>
<dbReference type="Proteomes" id="UP000554482">
    <property type="component" value="Unassembled WGS sequence"/>
</dbReference>
<evidence type="ECO:0000256" key="8">
    <source>
        <dbReference type="ARBA" id="ARBA00023136"/>
    </source>
</evidence>
<keyword evidence="6" id="KW-0520">NAD</keyword>
<keyword evidence="5" id="KW-0560">Oxidoreductase</keyword>
<evidence type="ECO:0000259" key="13">
    <source>
        <dbReference type="PROSITE" id="PS51352"/>
    </source>
</evidence>
<dbReference type="InterPro" id="IPR045870">
    <property type="entry name" value="TryX_NRX_thioredoxin_dom"/>
</dbReference>
<comment type="catalytic activity">
    <reaction evidence="10">
        <text>[protein]-dithiol + NAD(+) = [protein]-disulfide + NADH + H(+)</text>
        <dbReference type="Rhea" id="RHEA:18749"/>
        <dbReference type="Rhea" id="RHEA-COMP:10593"/>
        <dbReference type="Rhea" id="RHEA-COMP:10594"/>
        <dbReference type="ChEBI" id="CHEBI:15378"/>
        <dbReference type="ChEBI" id="CHEBI:29950"/>
        <dbReference type="ChEBI" id="CHEBI:50058"/>
        <dbReference type="ChEBI" id="CHEBI:57540"/>
        <dbReference type="ChEBI" id="CHEBI:57945"/>
        <dbReference type="EC" id="1.8.1.8"/>
    </reaction>
</comment>
<dbReference type="EMBL" id="JABWDY010040530">
    <property type="protein sequence ID" value="KAF5178051.1"/>
    <property type="molecule type" value="Genomic_DNA"/>
</dbReference>
<evidence type="ECO:0000256" key="2">
    <source>
        <dbReference type="ARBA" id="ARBA00012612"/>
    </source>
</evidence>
<dbReference type="InterPro" id="IPR052259">
    <property type="entry name" value="Nucleoredoxin-like"/>
</dbReference>
<reference evidence="14 15" key="1">
    <citation type="submission" date="2020-06" db="EMBL/GenBank/DDBJ databases">
        <title>Transcriptomic and genomic resources for Thalictrum thalictroides and T. hernandezii: Facilitating candidate gene discovery in an emerging model plant lineage.</title>
        <authorList>
            <person name="Arias T."/>
            <person name="Riano-Pachon D.M."/>
            <person name="Di Stilio V.S."/>
        </authorList>
    </citation>
    <scope>NUCLEOTIDE SEQUENCE [LARGE SCALE GENOMIC DNA]</scope>
    <source>
        <strain evidence="15">cv. WT478/WT964</strain>
        <tissue evidence="14">Leaves</tissue>
    </source>
</reference>
<evidence type="ECO:0000256" key="11">
    <source>
        <dbReference type="ARBA" id="ARBA00047804"/>
    </source>
</evidence>
<feature type="transmembrane region" description="Helical" evidence="12">
    <location>
        <begin position="393"/>
        <end position="412"/>
    </location>
</feature>